<evidence type="ECO:0000256" key="2">
    <source>
        <dbReference type="ARBA" id="ARBA00023002"/>
    </source>
</evidence>
<proteinExistence type="inferred from homology"/>
<dbReference type="STRING" id="1291764.GCA_001311235_02663"/>
<protein>
    <submittedName>
        <fullName evidence="4">NADH dehydrogenase</fullName>
    </submittedName>
</protein>
<keyword evidence="2" id="KW-0560">Oxidoreductase</keyword>
<dbReference type="Gene3D" id="3.40.109.10">
    <property type="entry name" value="NADH Oxidase"/>
    <property type="match status" value="1"/>
</dbReference>
<evidence type="ECO:0000313" key="4">
    <source>
        <dbReference type="EMBL" id="PCS00135.1"/>
    </source>
</evidence>
<gene>
    <name evidence="4" type="ORF">RT41_GL001446</name>
</gene>
<evidence type="ECO:0000259" key="3">
    <source>
        <dbReference type="Pfam" id="PF00881"/>
    </source>
</evidence>
<sequence>MDYVKLNKSRHATKHFDGKKIPTVDVKQIISAASLAPSAHNIQPWHFVIVESDEKREALLGEVKGQNVDQIKEAGAVIVLFSDTDLVERSREIARAGAEELSDEQLERFNSRYPQMFDEYDEFYESNYLSINAGLVTMNLVYAIKNRGYDSNIILGFHRTPKINEILEVERRYRPELIIPLGNAAVKGVASYRLPQDKIIEIR</sequence>
<dbReference type="Proteomes" id="UP000218181">
    <property type="component" value="Unassembled WGS sequence"/>
</dbReference>
<dbReference type="OrthoDB" id="9782629at2"/>
<dbReference type="InterPro" id="IPR029479">
    <property type="entry name" value="Nitroreductase"/>
</dbReference>
<feature type="domain" description="Nitroreductase" evidence="3">
    <location>
        <begin position="8"/>
        <end position="182"/>
    </location>
</feature>
<comment type="similarity">
    <text evidence="1">Belongs to the nitroreductase family.</text>
</comment>
<name>A0A2A5RLG5_9LACT</name>
<dbReference type="GO" id="GO:0016491">
    <property type="term" value="F:oxidoreductase activity"/>
    <property type="evidence" value="ECO:0007669"/>
    <property type="project" value="UniProtKB-KW"/>
</dbReference>
<reference evidence="4 5" key="1">
    <citation type="submission" date="2014-12" db="EMBL/GenBank/DDBJ databases">
        <title>Draft genome sequences of 10 type strains of Lactococcus.</title>
        <authorList>
            <person name="Sun Z."/>
            <person name="Zhong Z."/>
            <person name="Liu W."/>
            <person name="Zhang W."/>
            <person name="Zhang H."/>
        </authorList>
    </citation>
    <scope>NUCLEOTIDE SEQUENCE [LARGE SCALE GENOMIC DNA]</scope>
    <source>
        <strain evidence="4 5">JCM 16395</strain>
    </source>
</reference>
<evidence type="ECO:0000313" key="5">
    <source>
        <dbReference type="Proteomes" id="UP000218181"/>
    </source>
</evidence>
<accession>A0A2A5RLG5</accession>
<organism evidence="4 5">
    <name type="scientific">Lactococcus fujiensis JCM 16395</name>
    <dbReference type="NCBI Taxonomy" id="1291764"/>
    <lineage>
        <taxon>Bacteria</taxon>
        <taxon>Bacillati</taxon>
        <taxon>Bacillota</taxon>
        <taxon>Bacilli</taxon>
        <taxon>Lactobacillales</taxon>
        <taxon>Streptococcaceae</taxon>
        <taxon>Lactococcus</taxon>
    </lineage>
</organism>
<dbReference type="CDD" id="cd02137">
    <property type="entry name" value="MhqN-like"/>
    <property type="match status" value="1"/>
</dbReference>
<dbReference type="Pfam" id="PF00881">
    <property type="entry name" value="Nitroreductase"/>
    <property type="match status" value="1"/>
</dbReference>
<comment type="caution">
    <text evidence="4">The sequence shown here is derived from an EMBL/GenBank/DDBJ whole genome shotgun (WGS) entry which is preliminary data.</text>
</comment>
<dbReference type="RefSeq" id="WP_096817918.1">
    <property type="nucleotide sequence ID" value="NZ_JXJU01000005.1"/>
</dbReference>
<keyword evidence="5" id="KW-1185">Reference proteome</keyword>
<dbReference type="SUPFAM" id="SSF55469">
    <property type="entry name" value="FMN-dependent nitroreductase-like"/>
    <property type="match status" value="1"/>
</dbReference>
<dbReference type="EMBL" id="JXJU01000005">
    <property type="protein sequence ID" value="PCS00135.1"/>
    <property type="molecule type" value="Genomic_DNA"/>
</dbReference>
<dbReference type="PANTHER" id="PTHR43673:SF10">
    <property type="entry name" value="NADH DEHYDROGENASE_NAD(P)H NITROREDUCTASE XCC3605-RELATED"/>
    <property type="match status" value="1"/>
</dbReference>
<dbReference type="PANTHER" id="PTHR43673">
    <property type="entry name" value="NAD(P)H NITROREDUCTASE YDGI-RELATED"/>
    <property type="match status" value="1"/>
</dbReference>
<evidence type="ECO:0000256" key="1">
    <source>
        <dbReference type="ARBA" id="ARBA00007118"/>
    </source>
</evidence>
<dbReference type="InterPro" id="IPR000415">
    <property type="entry name" value="Nitroreductase-like"/>
</dbReference>
<dbReference type="AlphaFoldDB" id="A0A2A5RLG5"/>